<protein>
    <submittedName>
        <fullName evidence="2">AbrB family looped-hinge helix DNA binding protein</fullName>
    </submittedName>
</protein>
<name>A0A2V3VGJ6_9SPHN</name>
<dbReference type="SUPFAM" id="SSF89447">
    <property type="entry name" value="AbrB/MazE/MraZ-like"/>
    <property type="match status" value="1"/>
</dbReference>
<dbReference type="OrthoDB" id="7161066at2"/>
<dbReference type="Pfam" id="PF04014">
    <property type="entry name" value="MazE_antitoxin"/>
    <property type="match status" value="1"/>
</dbReference>
<dbReference type="Proteomes" id="UP000248014">
    <property type="component" value="Unassembled WGS sequence"/>
</dbReference>
<evidence type="ECO:0000313" key="2">
    <source>
        <dbReference type="EMBL" id="PXW79155.1"/>
    </source>
</evidence>
<dbReference type="EMBL" id="QJJM01000001">
    <property type="protein sequence ID" value="PXW79155.1"/>
    <property type="molecule type" value="Genomic_DNA"/>
</dbReference>
<proteinExistence type="predicted"/>
<dbReference type="InterPro" id="IPR037914">
    <property type="entry name" value="SpoVT-AbrB_sf"/>
</dbReference>
<dbReference type="AlphaFoldDB" id="A0A2V3VGJ6"/>
<keyword evidence="3" id="KW-1185">Reference proteome</keyword>
<reference evidence="2 3" key="1">
    <citation type="submission" date="2018-05" db="EMBL/GenBank/DDBJ databases">
        <title>Genomic Encyclopedia of Type Strains, Phase IV (KMG-IV): sequencing the most valuable type-strain genomes for metagenomic binning, comparative biology and taxonomic classification.</title>
        <authorList>
            <person name="Goeker M."/>
        </authorList>
    </citation>
    <scope>NUCLEOTIDE SEQUENCE [LARGE SCALE GENOMIC DNA]</scope>
    <source>
        <strain evidence="2 3">DSM 3183</strain>
    </source>
</reference>
<evidence type="ECO:0000259" key="1">
    <source>
        <dbReference type="SMART" id="SM00966"/>
    </source>
</evidence>
<evidence type="ECO:0000313" key="3">
    <source>
        <dbReference type="Proteomes" id="UP000248014"/>
    </source>
</evidence>
<gene>
    <name evidence="2" type="ORF">C7451_101218</name>
</gene>
<feature type="domain" description="SpoVT-AbrB" evidence="1">
    <location>
        <begin position="5"/>
        <end position="48"/>
    </location>
</feature>
<dbReference type="RefSeq" id="WP_110297125.1">
    <property type="nucleotide sequence ID" value="NZ_QJJM01000001.1"/>
</dbReference>
<dbReference type="NCBIfam" id="TIGR01439">
    <property type="entry name" value="lp_hng_hel_AbrB"/>
    <property type="match status" value="1"/>
</dbReference>
<organism evidence="2 3">
    <name type="scientific">Blastomonas natatoria</name>
    <dbReference type="NCBI Taxonomy" id="34015"/>
    <lineage>
        <taxon>Bacteria</taxon>
        <taxon>Pseudomonadati</taxon>
        <taxon>Pseudomonadota</taxon>
        <taxon>Alphaproteobacteria</taxon>
        <taxon>Sphingomonadales</taxon>
        <taxon>Sphingomonadaceae</taxon>
        <taxon>Blastomonas</taxon>
    </lineage>
</organism>
<accession>A0A2V3VGJ6</accession>
<comment type="caution">
    <text evidence="2">The sequence shown here is derived from an EMBL/GenBank/DDBJ whole genome shotgun (WGS) entry which is preliminary data.</text>
</comment>
<dbReference type="Gene3D" id="2.10.260.10">
    <property type="match status" value="1"/>
</dbReference>
<sequence length="96" mass="10786">MTYSAKIIKGGKIVIPAELRRELGFADGDRLVFEREGESLVIKSYSQVVREVQEAFRPFKPQDGSSVVDAFIAERRKEAQREEERSAATTVRGARA</sequence>
<dbReference type="InterPro" id="IPR007159">
    <property type="entry name" value="SpoVT-AbrB_dom"/>
</dbReference>
<dbReference type="GO" id="GO:0003677">
    <property type="term" value="F:DNA binding"/>
    <property type="evidence" value="ECO:0007669"/>
    <property type="project" value="InterPro"/>
</dbReference>
<dbReference type="SMART" id="SM00966">
    <property type="entry name" value="SpoVT_AbrB"/>
    <property type="match status" value="1"/>
</dbReference>